<comment type="caution">
    <text evidence="3">The sequence shown here is derived from an EMBL/GenBank/DDBJ whole genome shotgun (WGS) entry which is preliminary data.</text>
</comment>
<protein>
    <recommendedName>
        <fullName evidence="5">Antitoxin</fullName>
    </recommendedName>
</protein>
<dbReference type="InterPro" id="IPR036165">
    <property type="entry name" value="YefM-like_sf"/>
</dbReference>
<sequence length="121" mass="12506">METTSGSADDLRSGWSPVLTRVRLKAAHHVVTRHGHAAAVLVPAAWHAQAGGTVTDTITAETAVRGLSDLLDRAQGGEHVAVTHRGKPAAVAVPPEWHAQTIGSAPDDRADTTAQAVADPT</sequence>
<evidence type="ECO:0008006" key="5">
    <source>
        <dbReference type="Google" id="ProtNLM"/>
    </source>
</evidence>
<dbReference type="RefSeq" id="WP_345640520.1">
    <property type="nucleotide sequence ID" value="NZ_BAABEP010000002.1"/>
</dbReference>
<dbReference type="EMBL" id="BAABEP010000002">
    <property type="protein sequence ID" value="GAA3710382.1"/>
    <property type="molecule type" value="Genomic_DNA"/>
</dbReference>
<dbReference type="Gene3D" id="3.40.1620.10">
    <property type="entry name" value="YefM-like domain"/>
    <property type="match status" value="1"/>
</dbReference>
<organism evidence="3 4">
    <name type="scientific">Streptomyces tremellae</name>
    <dbReference type="NCBI Taxonomy" id="1124239"/>
    <lineage>
        <taxon>Bacteria</taxon>
        <taxon>Bacillati</taxon>
        <taxon>Actinomycetota</taxon>
        <taxon>Actinomycetes</taxon>
        <taxon>Kitasatosporales</taxon>
        <taxon>Streptomycetaceae</taxon>
        <taxon>Streptomyces</taxon>
    </lineage>
</organism>
<evidence type="ECO:0000313" key="4">
    <source>
        <dbReference type="Proteomes" id="UP001499884"/>
    </source>
</evidence>
<dbReference type="SUPFAM" id="SSF143120">
    <property type="entry name" value="YefM-like"/>
    <property type="match status" value="1"/>
</dbReference>
<comment type="similarity">
    <text evidence="1">Belongs to the phD/YefM antitoxin family.</text>
</comment>
<feature type="region of interest" description="Disordered" evidence="2">
    <location>
        <begin position="100"/>
        <end position="121"/>
    </location>
</feature>
<reference evidence="4" key="1">
    <citation type="journal article" date="2019" name="Int. J. Syst. Evol. Microbiol.">
        <title>The Global Catalogue of Microorganisms (GCM) 10K type strain sequencing project: providing services to taxonomists for standard genome sequencing and annotation.</title>
        <authorList>
            <consortium name="The Broad Institute Genomics Platform"/>
            <consortium name="The Broad Institute Genome Sequencing Center for Infectious Disease"/>
            <person name="Wu L."/>
            <person name="Ma J."/>
        </authorList>
    </citation>
    <scope>NUCLEOTIDE SEQUENCE [LARGE SCALE GENOMIC DNA]</scope>
    <source>
        <strain evidence="4">JCM 30846</strain>
    </source>
</reference>
<dbReference type="NCBIfam" id="TIGR01552">
    <property type="entry name" value="phd_fam"/>
    <property type="match status" value="1"/>
</dbReference>
<accession>A0ABP7E066</accession>
<dbReference type="Proteomes" id="UP001499884">
    <property type="component" value="Unassembled WGS sequence"/>
</dbReference>
<name>A0ABP7E066_9ACTN</name>
<proteinExistence type="inferred from homology"/>
<evidence type="ECO:0000256" key="1">
    <source>
        <dbReference type="ARBA" id="ARBA00009981"/>
    </source>
</evidence>
<evidence type="ECO:0000256" key="2">
    <source>
        <dbReference type="SAM" id="MobiDB-lite"/>
    </source>
</evidence>
<evidence type="ECO:0000313" key="3">
    <source>
        <dbReference type="EMBL" id="GAA3710382.1"/>
    </source>
</evidence>
<gene>
    <name evidence="3" type="ORF">GCM10023082_05340</name>
</gene>
<keyword evidence="4" id="KW-1185">Reference proteome</keyword>